<name>A0A975BSG0_9BACT</name>
<dbReference type="Proteomes" id="UP000663722">
    <property type="component" value="Chromosome"/>
</dbReference>
<accession>A0A975BSG0</accession>
<dbReference type="AlphaFoldDB" id="A0A975BSG0"/>
<organism evidence="2 3">
    <name type="scientific">Desulfonema magnum</name>
    <dbReference type="NCBI Taxonomy" id="45655"/>
    <lineage>
        <taxon>Bacteria</taxon>
        <taxon>Pseudomonadati</taxon>
        <taxon>Thermodesulfobacteriota</taxon>
        <taxon>Desulfobacteria</taxon>
        <taxon>Desulfobacterales</taxon>
        <taxon>Desulfococcaceae</taxon>
        <taxon>Desulfonema</taxon>
    </lineage>
</organism>
<reference evidence="2" key="1">
    <citation type="journal article" date="2021" name="Microb. Physiol.">
        <title>Proteogenomic Insights into the Physiology of Marine, Sulfate-Reducing, Filamentous Desulfonema limicola and Desulfonema magnum.</title>
        <authorList>
            <person name="Schnaars V."/>
            <person name="Wohlbrand L."/>
            <person name="Scheve S."/>
            <person name="Hinrichs C."/>
            <person name="Reinhardt R."/>
            <person name="Rabus R."/>
        </authorList>
    </citation>
    <scope>NUCLEOTIDE SEQUENCE</scope>
    <source>
        <strain evidence="2">4be13</strain>
    </source>
</reference>
<dbReference type="Pfam" id="PF13372">
    <property type="entry name" value="Alginate_exp"/>
    <property type="match status" value="1"/>
</dbReference>
<dbReference type="KEGG" id="dmm:dnm_064300"/>
<dbReference type="EMBL" id="CP061800">
    <property type="protein sequence ID" value="QTA90369.1"/>
    <property type="molecule type" value="Genomic_DNA"/>
</dbReference>
<evidence type="ECO:0000313" key="2">
    <source>
        <dbReference type="EMBL" id="QTA90369.1"/>
    </source>
</evidence>
<evidence type="ECO:0000259" key="1">
    <source>
        <dbReference type="Pfam" id="PF13372"/>
    </source>
</evidence>
<protein>
    <submittedName>
        <fullName evidence="2">Aligate export domain-containing protein</fullName>
    </submittedName>
</protein>
<dbReference type="InterPro" id="IPR025388">
    <property type="entry name" value="Alginate_export_dom"/>
</dbReference>
<dbReference type="InterPro" id="IPR053728">
    <property type="entry name" value="Alginate_Permeability_Chnl"/>
</dbReference>
<dbReference type="Gene3D" id="2.40.160.100">
    <property type="match status" value="1"/>
</dbReference>
<feature type="domain" description="Alginate export" evidence="1">
    <location>
        <begin position="34"/>
        <end position="419"/>
    </location>
</feature>
<sequence length="433" mass="49877">MLFWCAILSIFHYPAASVAKSTSFHSTALKPGKVEMGINQRFRYEYLDEFNIKKYGTGHDDNVLLSRTQPYLRYTISRGPSVFLQGQDSRFWFSDDIDKEDYIQGCPYYNEFDLHQAYLEWRTIAETPFGFKAGRQSVGYGDTRIFGPGGWGNVGRHLWDAGIVYYETKNIKFDFIYGKKIFYDWDRFDEDHYDYHAYGMYVQTKPLTDHTLDFFYAVKDSDSGISEDDEFTVQTAGFYGKGKWHQFDYNATAAYQFGDDGKDDIAAYMMHAEVGFTTALRFKPRLAAGYTIGSGDEDPNDDDQGTYDGVFGGVAKYYGRMNLFSGSNLTNWQTSIAVKLYKGFSICVDYHWFRLAEKKDAWYYCNNKVMRKDETGDSGSDLGEELDMVCKYKINSHLKLMAGYACFFPGYFVENTGTAEDAHWAFTQVIFSF</sequence>
<evidence type="ECO:0000313" key="3">
    <source>
        <dbReference type="Proteomes" id="UP000663722"/>
    </source>
</evidence>
<keyword evidence="3" id="KW-1185">Reference proteome</keyword>
<proteinExistence type="predicted"/>
<gene>
    <name evidence="2" type="ORF">dnm_064300</name>
</gene>